<evidence type="ECO:0000313" key="9">
    <source>
        <dbReference type="Proteomes" id="UP000694240"/>
    </source>
</evidence>
<keyword evidence="2" id="KW-0929">Antimicrobial</keyword>
<keyword evidence="3" id="KW-0295">Fungicide</keyword>
<dbReference type="GO" id="GO:0050832">
    <property type="term" value="P:defense response to fungus"/>
    <property type="evidence" value="ECO:0007669"/>
    <property type="project" value="UniProtKB-KW"/>
</dbReference>
<evidence type="ECO:0000256" key="1">
    <source>
        <dbReference type="ARBA" id="ARBA00006722"/>
    </source>
</evidence>
<keyword evidence="6" id="KW-0732">Signal</keyword>
<dbReference type="InterPro" id="IPR056373">
    <property type="entry name" value="Defensin-like_dom"/>
</dbReference>
<dbReference type="Proteomes" id="UP000694240">
    <property type="component" value="Chromosome 7"/>
</dbReference>
<evidence type="ECO:0000256" key="3">
    <source>
        <dbReference type="ARBA" id="ARBA00022577"/>
    </source>
</evidence>
<dbReference type="GO" id="GO:0031640">
    <property type="term" value="P:killing of cells of another organism"/>
    <property type="evidence" value="ECO:0007669"/>
    <property type="project" value="UniProtKB-KW"/>
</dbReference>
<sequence length="80" mass="8495">MGGTKTLVTCFLVIILAVSLSNHNVLASDAGIEDFSFDNCNTRCYGSDECNNYCIRAGFKNGGQCGSACIPCPVKCCCQK</sequence>
<keyword evidence="9" id="KW-1185">Reference proteome</keyword>
<keyword evidence="4" id="KW-0611">Plant defense</keyword>
<reference evidence="8 9" key="1">
    <citation type="submission" date="2020-12" db="EMBL/GenBank/DDBJ databases">
        <title>Concerted genomic and epigenomic changes stabilize Arabidopsis allopolyploids.</title>
        <authorList>
            <person name="Chen Z."/>
        </authorList>
    </citation>
    <scope>NUCLEOTIDE SEQUENCE [LARGE SCALE GENOMIC DNA]</scope>
    <source>
        <strain evidence="8">Allo738</strain>
        <tissue evidence="8">Leaf</tissue>
    </source>
</reference>
<keyword evidence="5" id="KW-1015">Disulfide bond</keyword>
<comment type="similarity">
    <text evidence="1">Belongs to the DEFL family.</text>
</comment>
<proteinExistence type="inferred from homology"/>
<evidence type="ECO:0000256" key="2">
    <source>
        <dbReference type="ARBA" id="ARBA00022529"/>
    </source>
</evidence>
<name>A0A8T2BR06_9BRAS</name>
<dbReference type="AlphaFoldDB" id="A0A8T2BR06"/>
<organism evidence="8 9">
    <name type="scientific">Arabidopsis thaliana x Arabidopsis arenosa</name>
    <dbReference type="NCBI Taxonomy" id="1240361"/>
    <lineage>
        <taxon>Eukaryota</taxon>
        <taxon>Viridiplantae</taxon>
        <taxon>Streptophyta</taxon>
        <taxon>Embryophyta</taxon>
        <taxon>Tracheophyta</taxon>
        <taxon>Spermatophyta</taxon>
        <taxon>Magnoliopsida</taxon>
        <taxon>eudicotyledons</taxon>
        <taxon>Gunneridae</taxon>
        <taxon>Pentapetalae</taxon>
        <taxon>rosids</taxon>
        <taxon>malvids</taxon>
        <taxon>Brassicales</taxon>
        <taxon>Brassicaceae</taxon>
        <taxon>Camelineae</taxon>
        <taxon>Arabidopsis</taxon>
    </lineage>
</organism>
<evidence type="ECO:0000256" key="4">
    <source>
        <dbReference type="ARBA" id="ARBA00022821"/>
    </source>
</evidence>
<dbReference type="EMBL" id="JAEFBK010000007">
    <property type="protein sequence ID" value="KAG7586051.1"/>
    <property type="molecule type" value="Genomic_DNA"/>
</dbReference>
<comment type="caution">
    <text evidence="8">The sequence shown here is derived from an EMBL/GenBank/DDBJ whole genome shotgun (WGS) entry which is preliminary data.</text>
</comment>
<feature type="domain" description="Defensin-like" evidence="7">
    <location>
        <begin position="34"/>
        <end position="80"/>
    </location>
</feature>
<evidence type="ECO:0000256" key="5">
    <source>
        <dbReference type="ARBA" id="ARBA00023157"/>
    </source>
</evidence>
<gene>
    <name evidence="8" type="ORF">ISN45_Aa02g014010</name>
</gene>
<feature type="signal peptide" evidence="6">
    <location>
        <begin position="1"/>
        <end position="27"/>
    </location>
</feature>
<accession>A0A8T2BR06</accession>
<evidence type="ECO:0000259" key="7">
    <source>
        <dbReference type="Pfam" id="PF24552"/>
    </source>
</evidence>
<protein>
    <recommendedName>
        <fullName evidence="7">Defensin-like domain-containing protein</fullName>
    </recommendedName>
</protein>
<evidence type="ECO:0000313" key="8">
    <source>
        <dbReference type="EMBL" id="KAG7586051.1"/>
    </source>
</evidence>
<feature type="chain" id="PRO_5035727465" description="Defensin-like domain-containing protein" evidence="6">
    <location>
        <begin position="28"/>
        <end position="80"/>
    </location>
</feature>
<dbReference type="Pfam" id="PF24552">
    <property type="entry name" value="Defensin"/>
    <property type="match status" value="1"/>
</dbReference>
<evidence type="ECO:0000256" key="6">
    <source>
        <dbReference type="SAM" id="SignalP"/>
    </source>
</evidence>